<dbReference type="EMBL" id="AK220972">
    <property type="protein sequence ID" value="BAD94542.1"/>
    <property type="molecule type" value="mRNA"/>
</dbReference>
<dbReference type="AlphaFoldDB" id="Q56ZJ3"/>
<protein>
    <submittedName>
        <fullName evidence="1">Uncharacterized protein</fullName>
    </submittedName>
</protein>
<sequence>MSRILSKLAAVNERHQSSFDRALCWKMKFLYQEADSLGVLS</sequence>
<organism evidence="1">
    <name type="scientific">Arabidopsis thaliana</name>
    <name type="common">Mouse-ear cress</name>
    <dbReference type="NCBI Taxonomy" id="3702"/>
    <lineage>
        <taxon>Eukaryota</taxon>
        <taxon>Viridiplantae</taxon>
        <taxon>Streptophyta</taxon>
        <taxon>Embryophyta</taxon>
        <taxon>Tracheophyta</taxon>
        <taxon>Spermatophyta</taxon>
        <taxon>Magnoliopsida</taxon>
        <taxon>eudicotyledons</taxon>
        <taxon>Gunneridae</taxon>
        <taxon>Pentapetalae</taxon>
        <taxon>rosids</taxon>
        <taxon>malvids</taxon>
        <taxon>Brassicales</taxon>
        <taxon>Brassicaceae</taxon>
        <taxon>Camelineae</taxon>
        <taxon>Arabidopsis</taxon>
    </lineage>
</organism>
<accession>Q56ZJ3</accession>
<proteinExistence type="evidence at transcript level"/>
<reference evidence="1" key="1">
    <citation type="submission" date="2005-03" db="EMBL/GenBank/DDBJ databases">
        <title>Large-scale analysis of RIKEN Arabidopsis full-length (RAFL) cDNAs.</title>
        <authorList>
            <person name="Totoki Y."/>
            <person name="Seki M."/>
            <person name="Ishida J."/>
            <person name="Nakajima M."/>
            <person name="Enju A."/>
            <person name="Kamiya A."/>
            <person name="Narusaka M."/>
            <person name="Shin-i T."/>
            <person name="Nakagawa M."/>
            <person name="Sakamoto N."/>
            <person name="Oishi K."/>
            <person name="Kohara Y."/>
            <person name="Kobayashi M."/>
            <person name="Toyoda A."/>
            <person name="Sakaki Y."/>
            <person name="Sakurai T."/>
            <person name="Iida K."/>
            <person name="Akiyama K."/>
            <person name="Satou M."/>
            <person name="Toyoda T."/>
            <person name="Konagaya A."/>
            <person name="Carninci P."/>
            <person name="Kawai J."/>
            <person name="Hayashizaki Y."/>
            <person name="Shinozaki K."/>
        </authorList>
    </citation>
    <scope>NUCLEOTIDE SEQUENCE</scope>
</reference>
<evidence type="ECO:0000313" key="1">
    <source>
        <dbReference type="EMBL" id="BAD94542.1"/>
    </source>
</evidence>
<name>Q56ZJ3_ARATH</name>